<evidence type="ECO:0000313" key="1">
    <source>
        <dbReference type="EMBL" id="QGY28327.1"/>
    </source>
</evidence>
<evidence type="ECO:0000313" key="2">
    <source>
        <dbReference type="Proteomes" id="UP000502005"/>
    </source>
</evidence>
<dbReference type="AlphaFoldDB" id="A0A6B9G2N5"/>
<dbReference type="EMBL" id="CP024768">
    <property type="protein sequence ID" value="QGY28327.1"/>
    <property type="molecule type" value="Genomic_DNA"/>
</dbReference>
<gene>
    <name evidence="1" type="ORF">CUN67_04970</name>
</gene>
<name>A0A6B9G2N5_PANCY</name>
<accession>A0A6B9G2N5</accession>
<reference evidence="1 2" key="1">
    <citation type="submission" date="2017-11" db="EMBL/GenBank/DDBJ databases">
        <title>Genome sequence of Pantoea cypripedii NE1.</title>
        <authorList>
            <person name="Nascimento F.X."/>
        </authorList>
    </citation>
    <scope>NUCLEOTIDE SEQUENCE [LARGE SCALE GENOMIC DNA]</scope>
    <source>
        <strain evidence="1 2">NE1</strain>
    </source>
</reference>
<organism evidence="1 2">
    <name type="scientific">Pantoea cypripedii</name>
    <name type="common">Pectobacterium cypripedii</name>
    <name type="synonym">Erwinia cypripedii</name>
    <dbReference type="NCBI Taxonomy" id="55209"/>
    <lineage>
        <taxon>Bacteria</taxon>
        <taxon>Pseudomonadati</taxon>
        <taxon>Pseudomonadota</taxon>
        <taxon>Gammaproteobacteria</taxon>
        <taxon>Enterobacterales</taxon>
        <taxon>Erwiniaceae</taxon>
        <taxon>Pantoea</taxon>
    </lineage>
</organism>
<sequence>MLLADKKEKGSLSGSPRSDITFFSARHHHIWHCYRDAAQMPSKRLQLFSIHVESNWKMRRQGRVI</sequence>
<dbReference type="Proteomes" id="UP000502005">
    <property type="component" value="Chromosome"/>
</dbReference>
<protein>
    <submittedName>
        <fullName evidence="1">Uncharacterized protein</fullName>
    </submittedName>
</protein>
<proteinExistence type="predicted"/>